<dbReference type="RefSeq" id="WP_273673671.1">
    <property type="nucleotide sequence ID" value="NZ_JAQQXR010000010.1"/>
</dbReference>
<comment type="caution">
    <text evidence="1">The sequence shown here is derived from an EMBL/GenBank/DDBJ whole genome shotgun (WGS) entry which is preliminary data.</text>
</comment>
<gene>
    <name evidence="1" type="ORF">OIK44_21105</name>
</gene>
<accession>A0ABT5K8J0</accession>
<dbReference type="EMBL" id="JAQQXR010000010">
    <property type="protein sequence ID" value="MDC8760092.1"/>
    <property type="molecule type" value="Genomic_DNA"/>
</dbReference>
<name>A0ABT5K8J0_9BURK</name>
<evidence type="ECO:0000313" key="2">
    <source>
        <dbReference type="Proteomes" id="UP001221208"/>
    </source>
</evidence>
<keyword evidence="2" id="KW-1185">Reference proteome</keyword>
<dbReference type="Proteomes" id="UP001221208">
    <property type="component" value="Unassembled WGS sequence"/>
</dbReference>
<sequence length="107" mass="11304">MSAAGQRIALDDARAGMVLAGDLVDAHGGVLLPGGATLTEANLNSLRRRGVEACDVVGAAAEAPDPAALALRRTQQLQRLQRLFRKHGDDEATAMLLQLLTTYRQNG</sequence>
<reference evidence="1 2" key="1">
    <citation type="submission" date="2022-10" db="EMBL/GenBank/DDBJ databases">
        <title>Janthinobacterium sp. hw3 Genome sequencing.</title>
        <authorList>
            <person name="Park S."/>
        </authorList>
    </citation>
    <scope>NUCLEOTIDE SEQUENCE [LARGE SCALE GENOMIC DNA]</scope>
    <source>
        <strain evidence="2">hw3</strain>
    </source>
</reference>
<protein>
    <submittedName>
        <fullName evidence="1">Uncharacterized protein</fullName>
    </submittedName>
</protein>
<organism evidence="1 2">
    <name type="scientific">Janthinobacterium fluminis</name>
    <dbReference type="NCBI Taxonomy" id="2987524"/>
    <lineage>
        <taxon>Bacteria</taxon>
        <taxon>Pseudomonadati</taxon>
        <taxon>Pseudomonadota</taxon>
        <taxon>Betaproteobacteria</taxon>
        <taxon>Burkholderiales</taxon>
        <taxon>Oxalobacteraceae</taxon>
        <taxon>Janthinobacterium</taxon>
    </lineage>
</organism>
<proteinExistence type="predicted"/>
<evidence type="ECO:0000313" key="1">
    <source>
        <dbReference type="EMBL" id="MDC8760092.1"/>
    </source>
</evidence>